<evidence type="ECO:0000313" key="17">
    <source>
        <dbReference type="Proteomes" id="UP000460718"/>
    </source>
</evidence>
<evidence type="ECO:0000313" key="15">
    <source>
        <dbReference type="Proteomes" id="UP000440732"/>
    </source>
</evidence>
<keyword evidence="1" id="KW-0732">Signal</keyword>
<organism evidence="6 15">
    <name type="scientific">Phytophthora fragariae</name>
    <dbReference type="NCBI Taxonomy" id="53985"/>
    <lineage>
        <taxon>Eukaryota</taxon>
        <taxon>Sar</taxon>
        <taxon>Stramenopiles</taxon>
        <taxon>Oomycota</taxon>
        <taxon>Peronosporomycetes</taxon>
        <taxon>Peronosporales</taxon>
        <taxon>Peronosporaceae</taxon>
        <taxon>Phytophthora</taxon>
    </lineage>
</organism>
<dbReference type="Proteomes" id="UP000440732">
    <property type="component" value="Unassembled WGS sequence"/>
</dbReference>
<evidence type="ECO:0000313" key="3">
    <source>
        <dbReference type="EMBL" id="KAE9019503.1"/>
    </source>
</evidence>
<evidence type="ECO:0000313" key="13">
    <source>
        <dbReference type="Proteomes" id="UP000437068"/>
    </source>
</evidence>
<dbReference type="Proteomes" id="UP000429523">
    <property type="component" value="Unassembled WGS sequence"/>
</dbReference>
<evidence type="ECO:0000313" key="9">
    <source>
        <dbReference type="EMBL" id="KAE9245279.1"/>
    </source>
</evidence>
<dbReference type="EMBL" id="QXGD01000276">
    <property type="protein sequence ID" value="KAE9245043.1"/>
    <property type="molecule type" value="Genomic_DNA"/>
</dbReference>
<proteinExistence type="predicted"/>
<keyword evidence="12" id="KW-1185">Reference proteome</keyword>
<reference evidence="11 12" key="1">
    <citation type="submission" date="2018-08" db="EMBL/GenBank/DDBJ databases">
        <title>Genomic investigation of the strawberry pathogen Phytophthora fragariae indicates pathogenicity is determined by transcriptional variation in three key races.</title>
        <authorList>
            <person name="Adams T.M."/>
            <person name="Armitage A.D."/>
            <person name="Sobczyk M.K."/>
            <person name="Bates H.J."/>
            <person name="Dunwell J.M."/>
            <person name="Nellist C.F."/>
            <person name="Harrison R.J."/>
        </authorList>
    </citation>
    <scope>NUCLEOTIDE SEQUENCE [LARGE SCALE GENOMIC DNA]</scope>
    <source>
        <strain evidence="10 13">A4</strain>
        <strain evidence="8 14">BC-1</strain>
        <strain evidence="9 18">BC-23</strain>
        <strain evidence="7 12">NOV-27</strain>
        <strain evidence="6 15">NOV-5</strain>
        <strain evidence="4 16">NOV-71</strain>
        <strain evidence="2 11">NOV-9</strain>
        <strain evidence="5 19">ONT-3</strain>
        <strain evidence="3 17">SCRP245</strain>
    </source>
</reference>
<sequence>MLYYTLCKLLLLLYVQHDRLECFTERNNTLTINSNYEVMARVVFTWGARSICCY</sequence>
<evidence type="ECO:0000313" key="19">
    <source>
        <dbReference type="Proteomes" id="UP000488956"/>
    </source>
</evidence>
<dbReference type="EMBL" id="QXGB01000239">
    <property type="protein sequence ID" value="KAE9223128.1"/>
    <property type="molecule type" value="Genomic_DNA"/>
</dbReference>
<evidence type="ECO:0000313" key="10">
    <source>
        <dbReference type="EMBL" id="KAE9289035.1"/>
    </source>
</evidence>
<dbReference type="Proteomes" id="UP000433483">
    <property type="component" value="Unassembled WGS sequence"/>
</dbReference>
<dbReference type="Proteomes" id="UP000488956">
    <property type="component" value="Unassembled WGS sequence"/>
</dbReference>
<dbReference type="EMBL" id="QXFX01000201">
    <property type="protein sequence ID" value="KAE9125976.1"/>
    <property type="molecule type" value="Genomic_DNA"/>
</dbReference>
<dbReference type="Proteomes" id="UP000476176">
    <property type="component" value="Unassembled WGS sequence"/>
</dbReference>
<dbReference type="EMBL" id="QXFZ01000245">
    <property type="protein sequence ID" value="KAE9124924.1"/>
    <property type="molecule type" value="Genomic_DNA"/>
</dbReference>
<evidence type="ECO:0000313" key="6">
    <source>
        <dbReference type="EMBL" id="KAE9149916.1"/>
    </source>
</evidence>
<dbReference type="EMBL" id="QXGE01001725">
    <property type="protein sequence ID" value="KAE9289035.1"/>
    <property type="molecule type" value="Genomic_DNA"/>
</dbReference>
<dbReference type="EMBL" id="QXFW01000234">
    <property type="protein sequence ID" value="KAE9019503.1"/>
    <property type="molecule type" value="Genomic_DNA"/>
</dbReference>
<comment type="caution">
    <text evidence="6">The sequence shown here is derived from an EMBL/GenBank/DDBJ whole genome shotgun (WGS) entry which is preliminary data.</text>
</comment>
<evidence type="ECO:0000313" key="18">
    <source>
        <dbReference type="Proteomes" id="UP000476176"/>
    </source>
</evidence>
<protein>
    <submittedName>
        <fullName evidence="6">Uncharacterized protein</fullName>
    </submittedName>
</protein>
<evidence type="ECO:0000313" key="4">
    <source>
        <dbReference type="EMBL" id="KAE9124924.1"/>
    </source>
</evidence>
<evidence type="ECO:0000256" key="1">
    <source>
        <dbReference type="SAM" id="SignalP"/>
    </source>
</evidence>
<feature type="signal peptide" evidence="1">
    <location>
        <begin position="1"/>
        <end position="17"/>
    </location>
</feature>
<dbReference type="Proteomes" id="UP000440367">
    <property type="component" value="Unassembled WGS sequence"/>
</dbReference>
<dbReference type="AlphaFoldDB" id="A0A6A3UHC0"/>
<evidence type="ECO:0000313" key="7">
    <source>
        <dbReference type="EMBL" id="KAE9223128.1"/>
    </source>
</evidence>
<feature type="chain" id="PRO_5036166224" evidence="1">
    <location>
        <begin position="18"/>
        <end position="54"/>
    </location>
</feature>
<evidence type="ECO:0000313" key="5">
    <source>
        <dbReference type="EMBL" id="KAE9125976.1"/>
    </source>
</evidence>
<name>A0A6A3UHC0_9STRA</name>
<accession>A0A6A3UHC0</accession>
<evidence type="ECO:0000313" key="16">
    <source>
        <dbReference type="Proteomes" id="UP000441208"/>
    </source>
</evidence>
<evidence type="ECO:0000313" key="14">
    <source>
        <dbReference type="Proteomes" id="UP000440367"/>
    </source>
</evidence>
<dbReference type="Proteomes" id="UP000437068">
    <property type="component" value="Unassembled WGS sequence"/>
</dbReference>
<dbReference type="EMBL" id="QXGA01000215">
    <property type="protein sequence ID" value="KAE9149916.1"/>
    <property type="molecule type" value="Genomic_DNA"/>
</dbReference>
<evidence type="ECO:0000313" key="12">
    <source>
        <dbReference type="Proteomes" id="UP000433483"/>
    </source>
</evidence>
<dbReference type="Proteomes" id="UP000441208">
    <property type="component" value="Unassembled WGS sequence"/>
</dbReference>
<dbReference type="EMBL" id="QXGC01000196">
    <property type="protein sequence ID" value="KAE9245279.1"/>
    <property type="molecule type" value="Genomic_DNA"/>
</dbReference>
<evidence type="ECO:0000313" key="8">
    <source>
        <dbReference type="EMBL" id="KAE9245043.1"/>
    </source>
</evidence>
<evidence type="ECO:0000313" key="11">
    <source>
        <dbReference type="Proteomes" id="UP000429523"/>
    </source>
</evidence>
<dbReference type="EMBL" id="QXGF01000257">
    <property type="protein sequence ID" value="KAE8943333.1"/>
    <property type="molecule type" value="Genomic_DNA"/>
</dbReference>
<gene>
    <name evidence="10" type="ORF">PF001_g20237</name>
    <name evidence="8" type="ORF">PF002_g7457</name>
    <name evidence="9" type="ORF">PF004_g5301</name>
    <name evidence="7" type="ORF">PF005_g6430</name>
    <name evidence="6" type="ORF">PF006_g5662</name>
    <name evidence="4" type="ORF">PF007_g6544</name>
    <name evidence="2" type="ORF">PF009_g6951</name>
    <name evidence="5" type="ORF">PF010_g5425</name>
    <name evidence="3" type="ORF">PF011_g5806</name>
</gene>
<dbReference type="Proteomes" id="UP000460718">
    <property type="component" value="Unassembled WGS sequence"/>
</dbReference>
<evidence type="ECO:0000313" key="2">
    <source>
        <dbReference type="EMBL" id="KAE8943333.1"/>
    </source>
</evidence>